<name>A0A843TCS0_COLES</name>
<keyword evidence="2" id="KW-0963">Cytoplasm</keyword>
<feature type="region of interest" description="Disordered" evidence="7">
    <location>
        <begin position="1"/>
        <end position="86"/>
    </location>
</feature>
<dbReference type="Pfam" id="PF13178">
    <property type="entry name" value="DUF4005"/>
    <property type="match status" value="1"/>
</dbReference>
<feature type="compositionally biased region" description="Polar residues" evidence="7">
    <location>
        <begin position="493"/>
        <end position="512"/>
    </location>
</feature>
<dbReference type="Gene3D" id="1.20.5.190">
    <property type="match status" value="1"/>
</dbReference>
<keyword evidence="4" id="KW-0112">Calmodulin-binding</keyword>
<comment type="subcellular location">
    <subcellularLocation>
        <location evidence="1">Cytoplasm</location>
    </subcellularLocation>
</comment>
<evidence type="ECO:0000256" key="3">
    <source>
        <dbReference type="ARBA" id="ARBA00022737"/>
    </source>
</evidence>
<dbReference type="InterPro" id="IPR025064">
    <property type="entry name" value="DUF4005"/>
</dbReference>
<feature type="compositionally biased region" description="Basic and acidic residues" evidence="7">
    <location>
        <begin position="557"/>
        <end position="568"/>
    </location>
</feature>
<feature type="compositionally biased region" description="Polar residues" evidence="7">
    <location>
        <begin position="64"/>
        <end position="76"/>
    </location>
</feature>
<dbReference type="PANTHER" id="PTHR32295:SF6">
    <property type="entry name" value="PROTEIN IQ-DOMAIN 18"/>
    <property type="match status" value="1"/>
</dbReference>
<dbReference type="InterPro" id="IPR000048">
    <property type="entry name" value="IQ_motif_EF-hand-BS"/>
</dbReference>
<evidence type="ECO:0000256" key="4">
    <source>
        <dbReference type="ARBA" id="ARBA00022860"/>
    </source>
</evidence>
<evidence type="ECO:0000256" key="6">
    <source>
        <dbReference type="ARBA" id="ARBA00024378"/>
    </source>
</evidence>
<evidence type="ECO:0000256" key="5">
    <source>
        <dbReference type="ARBA" id="ARBA00024341"/>
    </source>
</evidence>
<dbReference type="FunFam" id="1.20.5.190:FF:000062">
    <property type="entry name" value="IQ-domain 11"/>
    <property type="match status" value="1"/>
</dbReference>
<comment type="caution">
    <text evidence="9">The sequence shown here is derived from an EMBL/GenBank/DDBJ whole genome shotgun (WGS) entry which is preliminary data.</text>
</comment>
<dbReference type="EMBL" id="NMUH01000024">
    <property type="protein sequence ID" value="MQL68865.1"/>
    <property type="molecule type" value="Genomic_DNA"/>
</dbReference>
<evidence type="ECO:0000259" key="8">
    <source>
        <dbReference type="Pfam" id="PF13178"/>
    </source>
</evidence>
<proteinExistence type="inferred from homology"/>
<evidence type="ECO:0000256" key="7">
    <source>
        <dbReference type="SAM" id="MobiDB-lite"/>
    </source>
</evidence>
<feature type="region of interest" description="Disordered" evidence="7">
    <location>
        <begin position="311"/>
        <end position="338"/>
    </location>
</feature>
<evidence type="ECO:0000313" key="9">
    <source>
        <dbReference type="EMBL" id="MQL68865.1"/>
    </source>
</evidence>
<evidence type="ECO:0000256" key="2">
    <source>
        <dbReference type="ARBA" id="ARBA00022490"/>
    </source>
</evidence>
<dbReference type="PANTHER" id="PTHR32295">
    <property type="entry name" value="IQ-DOMAIN 5-RELATED"/>
    <property type="match status" value="1"/>
</dbReference>
<feature type="domain" description="DUF4005" evidence="8">
    <location>
        <begin position="444"/>
        <end position="552"/>
    </location>
</feature>
<accession>A0A843TCS0</accession>
<sequence>MGKKGGSSWLTAVKRAFRSPSKDSEKKGGAPTRQREEHEQEDDEKKREKRRWLFRKPSGHDHQTPSPAQSRVQTSPLPMPEAAAAATAEQRHAIAVAVATAAAAEAAVATAQAAVEVARLTRPSSSFVREHCAAVVIQTAFRGYLARRALRALRGLVKLQALVRGHNVRKQANMTLRCMQALVRVQARVRDQRIRLAQEGCGSKSSFSSETNLWEPGYLQEISDRRSMSRDGSSVAAGDSDDRPRTMVEIPEMMQRGTEAAALKRERALANAFSHQVLLFPTVNLPTGPSILCFHLYVFSEAACPRPQMWRSDRNLSSSMPIGDEPDDSNAAGEQQRHSTWLDCLAAPPKGSWDQVGYGGNRGRRASTDQRVPIKTLEIDTARPFSYTNPSGAGPRRPHPTPPQPHPCNAHMASPLHRSSSHSHHSPATPSPARTRPLQVRSASPRCGREDRLSTSQTPRLSSYYYYYPHHGSAGNALRHAHASGAVPNYMATTESAKARVRSQSAPRQRPSTPERDRSAGSAKKRLSFPVPDPYNHAHGGGRLDYSQSLRSPSFKSAHERFTVEHRSTVSSCTESLPGEVSPSSTTDLRRWLR</sequence>
<dbReference type="AlphaFoldDB" id="A0A843TCS0"/>
<feature type="compositionally biased region" description="Polar residues" evidence="7">
    <location>
        <begin position="546"/>
        <end position="555"/>
    </location>
</feature>
<feature type="region of interest" description="Disordered" evidence="7">
    <location>
        <begin position="352"/>
        <end position="456"/>
    </location>
</feature>
<feature type="region of interest" description="Disordered" evidence="7">
    <location>
        <begin position="225"/>
        <end position="246"/>
    </location>
</feature>
<keyword evidence="3" id="KW-0677">Repeat</keyword>
<dbReference type="Pfam" id="PF00612">
    <property type="entry name" value="IQ"/>
    <property type="match status" value="2"/>
</dbReference>
<dbReference type="OrthoDB" id="776767at2759"/>
<reference evidence="9" key="1">
    <citation type="submission" date="2017-07" db="EMBL/GenBank/DDBJ databases">
        <title>Taro Niue Genome Assembly and Annotation.</title>
        <authorList>
            <person name="Atibalentja N."/>
            <person name="Keating K."/>
            <person name="Fields C.J."/>
        </authorList>
    </citation>
    <scope>NUCLEOTIDE SEQUENCE</scope>
    <source>
        <strain evidence="9">Niue_2</strain>
        <tissue evidence="9">Leaf</tissue>
    </source>
</reference>
<dbReference type="PROSITE" id="PS50096">
    <property type="entry name" value="IQ"/>
    <property type="match status" value="2"/>
</dbReference>
<gene>
    <name evidence="9" type="ORF">Taro_001154</name>
</gene>
<dbReference type="Proteomes" id="UP000652761">
    <property type="component" value="Unassembled WGS sequence"/>
</dbReference>
<dbReference type="GO" id="GO:0005516">
    <property type="term" value="F:calmodulin binding"/>
    <property type="evidence" value="ECO:0007669"/>
    <property type="project" value="UniProtKB-KW"/>
</dbReference>
<protein>
    <recommendedName>
        <fullName evidence="8">DUF4005 domain-containing protein</fullName>
    </recommendedName>
</protein>
<dbReference type="SMART" id="SM00015">
    <property type="entry name" value="IQ"/>
    <property type="match status" value="2"/>
</dbReference>
<evidence type="ECO:0000256" key="1">
    <source>
        <dbReference type="ARBA" id="ARBA00004496"/>
    </source>
</evidence>
<comment type="similarity">
    <text evidence="5">Belongs to the IQD family.</text>
</comment>
<organism evidence="9 10">
    <name type="scientific">Colocasia esculenta</name>
    <name type="common">Wild taro</name>
    <name type="synonym">Arum esculentum</name>
    <dbReference type="NCBI Taxonomy" id="4460"/>
    <lineage>
        <taxon>Eukaryota</taxon>
        <taxon>Viridiplantae</taxon>
        <taxon>Streptophyta</taxon>
        <taxon>Embryophyta</taxon>
        <taxon>Tracheophyta</taxon>
        <taxon>Spermatophyta</taxon>
        <taxon>Magnoliopsida</taxon>
        <taxon>Liliopsida</taxon>
        <taxon>Araceae</taxon>
        <taxon>Aroideae</taxon>
        <taxon>Colocasieae</taxon>
        <taxon>Colocasia</taxon>
    </lineage>
</organism>
<feature type="compositionally biased region" description="Basic and acidic residues" evidence="7">
    <location>
        <begin position="20"/>
        <end position="46"/>
    </location>
</feature>
<keyword evidence="10" id="KW-1185">Reference proteome</keyword>
<feature type="region of interest" description="Disordered" evidence="7">
    <location>
        <begin position="493"/>
        <end position="594"/>
    </location>
</feature>
<comment type="subunit">
    <text evidence="6">Binds to multiple calmodulin (CaM) in the presence of Ca(2+) and CaM-like proteins.</text>
</comment>
<dbReference type="GO" id="GO:0005737">
    <property type="term" value="C:cytoplasm"/>
    <property type="evidence" value="ECO:0007669"/>
    <property type="project" value="UniProtKB-SubCell"/>
</dbReference>
<evidence type="ECO:0000313" key="10">
    <source>
        <dbReference type="Proteomes" id="UP000652761"/>
    </source>
</evidence>